<gene>
    <name evidence="2" type="ORF">K435DRAFT_820047</name>
</gene>
<name>A0A4S8LY87_DENBC</name>
<proteinExistence type="predicted"/>
<dbReference type="AlphaFoldDB" id="A0A4S8LY87"/>
<keyword evidence="3" id="KW-1185">Reference proteome</keyword>
<feature type="domain" description="DUF6570" evidence="1">
    <location>
        <begin position="1"/>
        <end position="118"/>
    </location>
</feature>
<reference evidence="2 3" key="1">
    <citation type="journal article" date="2019" name="Nat. Ecol. Evol.">
        <title>Megaphylogeny resolves global patterns of mushroom evolution.</title>
        <authorList>
            <person name="Varga T."/>
            <person name="Krizsan K."/>
            <person name="Foldi C."/>
            <person name="Dima B."/>
            <person name="Sanchez-Garcia M."/>
            <person name="Sanchez-Ramirez S."/>
            <person name="Szollosi G.J."/>
            <person name="Szarkandi J.G."/>
            <person name="Papp V."/>
            <person name="Albert L."/>
            <person name="Andreopoulos W."/>
            <person name="Angelini C."/>
            <person name="Antonin V."/>
            <person name="Barry K.W."/>
            <person name="Bougher N.L."/>
            <person name="Buchanan P."/>
            <person name="Buyck B."/>
            <person name="Bense V."/>
            <person name="Catcheside P."/>
            <person name="Chovatia M."/>
            <person name="Cooper J."/>
            <person name="Damon W."/>
            <person name="Desjardin D."/>
            <person name="Finy P."/>
            <person name="Geml J."/>
            <person name="Haridas S."/>
            <person name="Hughes K."/>
            <person name="Justo A."/>
            <person name="Karasinski D."/>
            <person name="Kautmanova I."/>
            <person name="Kiss B."/>
            <person name="Kocsube S."/>
            <person name="Kotiranta H."/>
            <person name="LaButti K.M."/>
            <person name="Lechner B.E."/>
            <person name="Liimatainen K."/>
            <person name="Lipzen A."/>
            <person name="Lukacs Z."/>
            <person name="Mihaltcheva S."/>
            <person name="Morgado L.N."/>
            <person name="Niskanen T."/>
            <person name="Noordeloos M.E."/>
            <person name="Ohm R.A."/>
            <person name="Ortiz-Santana B."/>
            <person name="Ovrebo C."/>
            <person name="Racz N."/>
            <person name="Riley R."/>
            <person name="Savchenko A."/>
            <person name="Shiryaev A."/>
            <person name="Soop K."/>
            <person name="Spirin V."/>
            <person name="Szebenyi C."/>
            <person name="Tomsovsky M."/>
            <person name="Tulloss R.E."/>
            <person name="Uehling J."/>
            <person name="Grigoriev I.V."/>
            <person name="Vagvolgyi C."/>
            <person name="Papp T."/>
            <person name="Martin F.M."/>
            <person name="Miettinen O."/>
            <person name="Hibbett D.S."/>
            <person name="Nagy L.G."/>
        </authorList>
    </citation>
    <scope>NUCLEOTIDE SEQUENCE [LARGE SCALE GENOMIC DNA]</scope>
    <source>
        <strain evidence="2 3">CBS 962.96</strain>
    </source>
</reference>
<dbReference type="Pfam" id="PF20209">
    <property type="entry name" value="DUF6570"/>
    <property type="match status" value="1"/>
</dbReference>
<dbReference type="Proteomes" id="UP000297245">
    <property type="component" value="Unassembled WGS sequence"/>
</dbReference>
<protein>
    <recommendedName>
        <fullName evidence="1">DUF6570 domain-containing protein</fullName>
    </recommendedName>
</protein>
<accession>A0A4S8LY87</accession>
<evidence type="ECO:0000313" key="3">
    <source>
        <dbReference type="Proteomes" id="UP000297245"/>
    </source>
</evidence>
<dbReference type="InterPro" id="IPR046700">
    <property type="entry name" value="DUF6570"/>
</dbReference>
<evidence type="ECO:0000313" key="2">
    <source>
        <dbReference type="EMBL" id="THU94168.1"/>
    </source>
</evidence>
<dbReference type="EMBL" id="ML179230">
    <property type="protein sequence ID" value="THU94168.1"/>
    <property type="molecule type" value="Genomic_DNA"/>
</dbReference>
<organism evidence="2 3">
    <name type="scientific">Dendrothele bispora (strain CBS 962.96)</name>
    <dbReference type="NCBI Taxonomy" id="1314807"/>
    <lineage>
        <taxon>Eukaryota</taxon>
        <taxon>Fungi</taxon>
        <taxon>Dikarya</taxon>
        <taxon>Basidiomycota</taxon>
        <taxon>Agaricomycotina</taxon>
        <taxon>Agaricomycetes</taxon>
        <taxon>Agaricomycetidae</taxon>
        <taxon>Agaricales</taxon>
        <taxon>Agaricales incertae sedis</taxon>
        <taxon>Dendrothele</taxon>
    </lineage>
</organism>
<evidence type="ECO:0000259" key="1">
    <source>
        <dbReference type="Pfam" id="PF20209"/>
    </source>
</evidence>
<dbReference type="OrthoDB" id="3235800at2759"/>
<sequence length="262" mass="29124">MIARCRSKAWIIRMHEGGWESTVDVHGTSYAPDSQRGVRGHIIVYPQKPTGLLDLLPPPLEDVSSAACVIFVGSNPPTQEWLKQKATPLIFRKEKLRKALDWLKEHNPLYRHVRINHPFLDGLADEEILPVSIDHILPDGASASLTSRYDNVPGNEVEGAVLFERAVVTDVSGNESSSVLKRAASRHVRQMQGSYVSMPHGSQPATEFNNHTLFPMMYPTLFPYGLGGFDCPDRSVPVSMKAHTLSDSLFVLVFCIQYYAAA</sequence>